<dbReference type="EMBL" id="BPFH01000008">
    <property type="protein sequence ID" value="GIT96822.1"/>
    <property type="molecule type" value="Genomic_DNA"/>
</dbReference>
<dbReference type="Gene3D" id="1.10.10.10">
    <property type="entry name" value="Winged helix-like DNA-binding domain superfamily/Winged helix DNA-binding domain"/>
    <property type="match status" value="1"/>
</dbReference>
<dbReference type="PRINTS" id="PR00778">
    <property type="entry name" value="HTHARSR"/>
</dbReference>
<name>A0ABQ4NRW0_9RHOB</name>
<reference evidence="5 6" key="1">
    <citation type="submission" date="2021-05" db="EMBL/GenBank/DDBJ databases">
        <title>Bacteria Genome sequencing.</title>
        <authorList>
            <person name="Takabe Y."/>
            <person name="Nakajima Y."/>
            <person name="Suzuki S."/>
            <person name="Shiozaki T."/>
        </authorList>
    </citation>
    <scope>NUCLEOTIDE SEQUENCE [LARGE SCALE GENOMIC DNA]</scope>
    <source>
        <strain evidence="5 6">AI_62</strain>
    </source>
</reference>
<feature type="domain" description="HTH arsR-type" evidence="4">
    <location>
        <begin position="40"/>
        <end position="136"/>
    </location>
</feature>
<evidence type="ECO:0000256" key="1">
    <source>
        <dbReference type="ARBA" id="ARBA00023015"/>
    </source>
</evidence>
<keyword evidence="2" id="KW-0238">DNA-binding</keyword>
<sequence>MDGSRPEVAATQDPLGTAALKESAAVSLPVFGPETCEEDLDRMVENATAASNFLKAISHEGRLMILCHLASGEKSVTELEELLSARQAAVSQQLGRLRLEGLVQPRRDGKTIYYSLTDDRAIRIIDVVYDLFCRSEDER</sequence>
<keyword evidence="1" id="KW-0805">Transcription regulation</keyword>
<keyword evidence="3" id="KW-0804">Transcription</keyword>
<dbReference type="PANTHER" id="PTHR43132:SF2">
    <property type="entry name" value="ARSENICAL RESISTANCE OPERON REPRESSOR ARSR-RELATED"/>
    <property type="match status" value="1"/>
</dbReference>
<dbReference type="InterPro" id="IPR036388">
    <property type="entry name" value="WH-like_DNA-bd_sf"/>
</dbReference>
<protein>
    <recommendedName>
        <fullName evidence="4">HTH arsR-type domain-containing protein</fullName>
    </recommendedName>
</protein>
<comment type="caution">
    <text evidence="5">The sequence shown here is derived from an EMBL/GenBank/DDBJ whole genome shotgun (WGS) entry which is preliminary data.</text>
</comment>
<evidence type="ECO:0000256" key="3">
    <source>
        <dbReference type="ARBA" id="ARBA00023163"/>
    </source>
</evidence>
<dbReference type="InterPro" id="IPR011991">
    <property type="entry name" value="ArsR-like_HTH"/>
</dbReference>
<dbReference type="PANTHER" id="PTHR43132">
    <property type="entry name" value="ARSENICAL RESISTANCE OPERON REPRESSOR ARSR-RELATED"/>
    <property type="match status" value="1"/>
</dbReference>
<dbReference type="InterPro" id="IPR001845">
    <property type="entry name" value="HTH_ArsR_DNA-bd_dom"/>
</dbReference>
<organism evidence="5 6">
    <name type="scientific">Jannaschia pagri</name>
    <dbReference type="NCBI Taxonomy" id="2829797"/>
    <lineage>
        <taxon>Bacteria</taxon>
        <taxon>Pseudomonadati</taxon>
        <taxon>Pseudomonadota</taxon>
        <taxon>Alphaproteobacteria</taxon>
        <taxon>Rhodobacterales</taxon>
        <taxon>Roseobacteraceae</taxon>
        <taxon>Jannaschia</taxon>
    </lineage>
</organism>
<evidence type="ECO:0000313" key="5">
    <source>
        <dbReference type="EMBL" id="GIT96822.1"/>
    </source>
</evidence>
<dbReference type="SMART" id="SM00418">
    <property type="entry name" value="HTH_ARSR"/>
    <property type="match status" value="1"/>
</dbReference>
<dbReference type="InterPro" id="IPR051011">
    <property type="entry name" value="Metal_resp_trans_reg"/>
</dbReference>
<dbReference type="Pfam" id="PF01022">
    <property type="entry name" value="HTH_5"/>
    <property type="match status" value="1"/>
</dbReference>
<dbReference type="PROSITE" id="PS50987">
    <property type="entry name" value="HTH_ARSR_2"/>
    <property type="match status" value="1"/>
</dbReference>
<dbReference type="CDD" id="cd00090">
    <property type="entry name" value="HTH_ARSR"/>
    <property type="match status" value="1"/>
</dbReference>
<dbReference type="InterPro" id="IPR036390">
    <property type="entry name" value="WH_DNA-bd_sf"/>
</dbReference>
<evidence type="ECO:0000313" key="6">
    <source>
        <dbReference type="Proteomes" id="UP000786693"/>
    </source>
</evidence>
<evidence type="ECO:0000256" key="2">
    <source>
        <dbReference type="ARBA" id="ARBA00023125"/>
    </source>
</evidence>
<proteinExistence type="predicted"/>
<accession>A0ABQ4NRW0</accession>
<dbReference type="SUPFAM" id="SSF46785">
    <property type="entry name" value="Winged helix' DNA-binding domain"/>
    <property type="match status" value="1"/>
</dbReference>
<dbReference type="NCBIfam" id="NF033788">
    <property type="entry name" value="HTH_metalloreg"/>
    <property type="match status" value="1"/>
</dbReference>
<keyword evidence="6" id="KW-1185">Reference proteome</keyword>
<dbReference type="Proteomes" id="UP000786693">
    <property type="component" value="Unassembled WGS sequence"/>
</dbReference>
<gene>
    <name evidence="5" type="ORF">JANAI62_34450</name>
</gene>
<evidence type="ECO:0000259" key="4">
    <source>
        <dbReference type="PROSITE" id="PS50987"/>
    </source>
</evidence>